<keyword evidence="3" id="KW-1185">Reference proteome</keyword>
<gene>
    <name evidence="2" type="ordered locus">CTN_0414</name>
</gene>
<dbReference type="EMBL" id="CP000916">
    <property type="protein sequence ID" value="ACM22591.1"/>
    <property type="molecule type" value="Genomic_DNA"/>
</dbReference>
<evidence type="ECO:0000256" key="1">
    <source>
        <dbReference type="SAM" id="Phobius"/>
    </source>
</evidence>
<dbReference type="STRING" id="309803.CTN_0414"/>
<proteinExistence type="predicted"/>
<dbReference type="Proteomes" id="UP000000445">
    <property type="component" value="Chromosome"/>
</dbReference>
<feature type="transmembrane region" description="Helical" evidence="1">
    <location>
        <begin position="12"/>
        <end position="31"/>
    </location>
</feature>
<dbReference type="AlphaFoldDB" id="B9KC44"/>
<name>B9KC44_THENN</name>
<reference evidence="2 3" key="1">
    <citation type="journal article" date="2009" name="Biosci. Biotechnol. Biochem.">
        <title>WeGAS: a web-based microbial genome annotation system.</title>
        <authorList>
            <person name="Lee D."/>
            <person name="Seo H."/>
            <person name="Park C."/>
            <person name="Park K."/>
        </authorList>
    </citation>
    <scope>NUCLEOTIDE SEQUENCE [LARGE SCALE GENOMIC DNA]</scope>
    <source>
        <strain evidence="3">ATCC 49049 / DSM 4359 / NBRC 107923 / NS-E</strain>
    </source>
</reference>
<evidence type="ECO:0000313" key="3">
    <source>
        <dbReference type="Proteomes" id="UP000000445"/>
    </source>
</evidence>
<feature type="transmembrane region" description="Helical" evidence="1">
    <location>
        <begin position="43"/>
        <end position="63"/>
    </location>
</feature>
<sequence length="451" mass="50520">MSEPPEPHTFLIQEIFSTCYLLSCVIIEVGKKNKEEVLIMRKWLVFISVLIAVLSFSQILNYVPTDFKAIRYVKNLSDFYGELKNLPTGRFLTETLGLEMMVQGVLESQLLSRNIEPSDFYDLLSHELLYVQLDDEDNCFILGPSSKAKTLKDSVKSLLADLFGAESVVTMEKDGYLFIGTSKAVSAALKGGGSVPEELKSLDFFNYARVHVKDYSFTIVSRKKPVEDHLTIETEIIPNDDISGDFLREVGQPRNIPQDYYVYGELTLIFNTANYDGLMDLISNAGISLSSESVEVPVQLPDEKLGKAMENLSKKLDTPMFISANISSSLMDLISGSTPTTLELVAKARIKDPKAIEEALKEANVQYEKRGKEFILQNNLRLVLENGTVVLKSEQFTPKTPGEHPGEKDVFFLFLDMKAVMEALVGEGEEAYVLVRGFYDDGKMVLYVNVK</sequence>
<keyword evidence="1" id="KW-0812">Transmembrane</keyword>
<organism evidence="2 3">
    <name type="scientific">Thermotoga neapolitana (strain ATCC 49049 / DSM 4359 / NBRC 107923 / NS-E)</name>
    <dbReference type="NCBI Taxonomy" id="309803"/>
    <lineage>
        <taxon>Bacteria</taxon>
        <taxon>Thermotogati</taxon>
        <taxon>Thermotogota</taxon>
        <taxon>Thermotogae</taxon>
        <taxon>Thermotogales</taxon>
        <taxon>Thermotogaceae</taxon>
        <taxon>Thermotoga</taxon>
    </lineage>
</organism>
<dbReference type="eggNOG" id="ENOG5033G0R">
    <property type="taxonomic scope" value="Bacteria"/>
</dbReference>
<dbReference type="KEGG" id="tna:CTN_0414"/>
<evidence type="ECO:0000313" key="2">
    <source>
        <dbReference type="EMBL" id="ACM22591.1"/>
    </source>
</evidence>
<accession>B9KC44</accession>
<keyword evidence="1" id="KW-1133">Transmembrane helix</keyword>
<protein>
    <submittedName>
        <fullName evidence="2">Uncharacterized protein</fullName>
    </submittedName>
</protein>
<dbReference type="HOGENOM" id="CLU_670712_0_0_0"/>
<keyword evidence="1" id="KW-0472">Membrane</keyword>